<feature type="domain" description="Reverse transcriptase" evidence="10">
    <location>
        <begin position="79"/>
        <end position="268"/>
    </location>
</feature>
<evidence type="ECO:0000256" key="6">
    <source>
        <dbReference type="ARBA" id="ARBA00022759"/>
    </source>
</evidence>
<evidence type="ECO:0000256" key="8">
    <source>
        <dbReference type="ARBA" id="ARBA00022918"/>
    </source>
</evidence>
<dbReference type="PANTHER" id="PTHR41694:SF3">
    <property type="entry name" value="RNA-DIRECTED DNA POLYMERASE-RELATED"/>
    <property type="match status" value="1"/>
</dbReference>
<proteinExistence type="inferred from homology"/>
<dbReference type="PANTHER" id="PTHR41694">
    <property type="entry name" value="ENDOGENOUS RETROVIRUS GROUP K MEMBER POL PROTEIN"/>
    <property type="match status" value="1"/>
</dbReference>
<dbReference type="OrthoDB" id="6773263at2759"/>
<organism evidence="11 12">
    <name type="scientific">Zosterops borbonicus</name>
    <dbReference type="NCBI Taxonomy" id="364589"/>
    <lineage>
        <taxon>Eukaryota</taxon>
        <taxon>Metazoa</taxon>
        <taxon>Chordata</taxon>
        <taxon>Craniata</taxon>
        <taxon>Vertebrata</taxon>
        <taxon>Euteleostomi</taxon>
        <taxon>Archelosauria</taxon>
        <taxon>Archosauria</taxon>
        <taxon>Dinosauria</taxon>
        <taxon>Saurischia</taxon>
        <taxon>Theropoda</taxon>
        <taxon>Coelurosauria</taxon>
        <taxon>Aves</taxon>
        <taxon>Neognathae</taxon>
        <taxon>Neoaves</taxon>
        <taxon>Telluraves</taxon>
        <taxon>Australaves</taxon>
        <taxon>Passeriformes</taxon>
        <taxon>Sylvioidea</taxon>
        <taxon>Zosteropidae</taxon>
        <taxon>Zosterops</taxon>
    </lineage>
</organism>
<dbReference type="PROSITE" id="PS50878">
    <property type="entry name" value="RT_POL"/>
    <property type="match status" value="1"/>
</dbReference>
<evidence type="ECO:0000256" key="9">
    <source>
        <dbReference type="SAM" id="MobiDB-lite"/>
    </source>
</evidence>
<dbReference type="Proteomes" id="UP000796761">
    <property type="component" value="Unassembled WGS sequence"/>
</dbReference>
<feature type="region of interest" description="Disordered" evidence="9">
    <location>
        <begin position="35"/>
        <end position="72"/>
    </location>
</feature>
<dbReference type="GO" id="GO:0003964">
    <property type="term" value="F:RNA-directed DNA polymerase activity"/>
    <property type="evidence" value="ECO:0007669"/>
    <property type="project" value="UniProtKB-KW"/>
</dbReference>
<keyword evidence="8" id="KW-0695">RNA-directed DNA polymerase</keyword>
<accession>A0A8K1G875</accession>
<evidence type="ECO:0000256" key="4">
    <source>
        <dbReference type="ARBA" id="ARBA00022695"/>
    </source>
</evidence>
<gene>
    <name evidence="11" type="ORF">HGM15179_013335</name>
</gene>
<comment type="caution">
    <text evidence="11">The sequence shown here is derived from an EMBL/GenBank/DDBJ whole genome shotgun (WGS) entry which is preliminary data.</text>
</comment>
<reference evidence="11" key="1">
    <citation type="submission" date="2019-04" db="EMBL/GenBank/DDBJ databases">
        <title>Genome assembly of Zosterops borbonicus 15179.</title>
        <authorList>
            <person name="Leroy T."/>
            <person name="Anselmetti Y."/>
            <person name="Tilak M.-K."/>
            <person name="Nabholz B."/>
        </authorList>
    </citation>
    <scope>NUCLEOTIDE SEQUENCE</scope>
    <source>
        <strain evidence="11">HGM_15179</strain>
        <tissue evidence="11">Muscle</tissue>
    </source>
</reference>
<evidence type="ECO:0000256" key="1">
    <source>
        <dbReference type="ARBA" id="ARBA00010879"/>
    </source>
</evidence>
<dbReference type="Pfam" id="PF06817">
    <property type="entry name" value="RVT_thumb"/>
    <property type="match status" value="1"/>
</dbReference>
<dbReference type="InterPro" id="IPR010661">
    <property type="entry name" value="RVT_thumb"/>
</dbReference>
<keyword evidence="7" id="KW-0378">Hydrolase</keyword>
<comment type="similarity">
    <text evidence="1">Belongs to the beta type-B retroviral polymerase family. HERV class-II K(HML-2) pol subfamily.</text>
</comment>
<evidence type="ECO:0000256" key="2">
    <source>
        <dbReference type="ARBA" id="ARBA00012180"/>
    </source>
</evidence>
<dbReference type="EC" id="3.1.26.4" evidence="2"/>
<dbReference type="SUPFAM" id="SSF56672">
    <property type="entry name" value="DNA/RNA polymerases"/>
    <property type="match status" value="1"/>
</dbReference>
<dbReference type="InterPro" id="IPR000477">
    <property type="entry name" value="RT_dom"/>
</dbReference>
<name>A0A8K1G875_9PASS</name>
<dbReference type="Gene3D" id="3.30.70.270">
    <property type="match status" value="2"/>
</dbReference>
<dbReference type="InterPro" id="IPR043502">
    <property type="entry name" value="DNA/RNA_pol_sf"/>
</dbReference>
<keyword evidence="4" id="KW-0548">Nucleotidyltransferase</keyword>
<keyword evidence="6" id="KW-0255">Endonuclease</keyword>
<keyword evidence="3" id="KW-0808">Transferase</keyword>
<dbReference type="Pfam" id="PF00078">
    <property type="entry name" value="RVT_1"/>
    <property type="match status" value="1"/>
</dbReference>
<feature type="compositionally biased region" description="Basic and acidic residues" evidence="9">
    <location>
        <begin position="39"/>
        <end position="72"/>
    </location>
</feature>
<evidence type="ECO:0000313" key="11">
    <source>
        <dbReference type="EMBL" id="TRZ13761.1"/>
    </source>
</evidence>
<protein>
    <recommendedName>
        <fullName evidence="2">ribonuclease H</fullName>
        <ecNumber evidence="2">3.1.26.4</ecNumber>
    </recommendedName>
</protein>
<evidence type="ECO:0000256" key="7">
    <source>
        <dbReference type="ARBA" id="ARBA00022801"/>
    </source>
</evidence>
<evidence type="ECO:0000256" key="3">
    <source>
        <dbReference type="ARBA" id="ARBA00022679"/>
    </source>
</evidence>
<dbReference type="Gene3D" id="3.10.10.10">
    <property type="entry name" value="HIV Type 1 Reverse Transcriptase, subunit A, domain 1"/>
    <property type="match status" value="1"/>
</dbReference>
<dbReference type="GO" id="GO:0035613">
    <property type="term" value="F:RNA stem-loop binding"/>
    <property type="evidence" value="ECO:0007669"/>
    <property type="project" value="TreeGrafter"/>
</dbReference>
<sequence>MWPPSEDVVAGTPKRGIVPCNNAWVTSRDLAVLVGKASGHPEKESVNTNRREGPVPKQTKDADPEDSTRDEGDLLYSKLSKGHITLFNSPWNTPVFVIKKPGKDKWRLLQDLWRVNVVIKDFGPLQPRMPSPMMLPRNWPLAAIDIKDCFFNIALHPQDALCSAFSIPLLNCQAPLRRYHWLVLPQGMKASPSISQWYITKILSPVREWFPDCVLLHYMDDLLPCAKDLENLDCVLKATISAVEEAGFGIQQDKIQFTSPWNYLGLCAQEQTVTPQQIIIKNNPKTLHEMQPLHGSINWVRPLLGISSEDLALLFNILQKTGEPNSPRSLTPETREAITQVQEALSTQQAHRISPYAFHPNLL</sequence>
<dbReference type="InterPro" id="IPR043128">
    <property type="entry name" value="Rev_trsase/Diguanyl_cyclase"/>
</dbReference>
<dbReference type="AlphaFoldDB" id="A0A8K1G875"/>
<evidence type="ECO:0000259" key="10">
    <source>
        <dbReference type="PROSITE" id="PS50878"/>
    </source>
</evidence>
<evidence type="ECO:0000313" key="12">
    <source>
        <dbReference type="Proteomes" id="UP000796761"/>
    </source>
</evidence>
<dbReference type="GO" id="GO:0004523">
    <property type="term" value="F:RNA-DNA hybrid ribonuclease activity"/>
    <property type="evidence" value="ECO:0007669"/>
    <property type="project" value="UniProtKB-EC"/>
</dbReference>
<evidence type="ECO:0000256" key="5">
    <source>
        <dbReference type="ARBA" id="ARBA00022722"/>
    </source>
</evidence>
<keyword evidence="12" id="KW-1185">Reference proteome</keyword>
<keyword evidence="5" id="KW-0540">Nuclease</keyword>
<dbReference type="EMBL" id="SWJQ01000485">
    <property type="protein sequence ID" value="TRZ13761.1"/>
    <property type="molecule type" value="Genomic_DNA"/>
</dbReference>